<sequence>MKGTILLLTSLTAAYTSQAAVVTLLDEEFTNGNAPANTATATWSQTDPAAFEAYANGGFAVRGINSGVPPSPMGGLEVLAAATTNTVTISITLPALLDDTQDGTFTFLAGQRIGGGSSGGFEGDLEIVNITDARTLRAKAAVNHPNYTMAANNENLDFIAADAGDTIELRFYESGGGSDRGLQLADLQLDVTTIPEPSSSALLGLGGLALILRRRK</sequence>
<gene>
    <name evidence="3" type="ORF">HW115_15000</name>
</gene>
<reference evidence="3 4" key="1">
    <citation type="submission" date="2020-07" db="EMBL/GenBank/DDBJ databases">
        <title>Roseicoccus Jingziensis gen. nov., sp. nov., isolated from coastal seawater.</title>
        <authorList>
            <person name="Feng X."/>
        </authorList>
    </citation>
    <scope>NUCLEOTIDE SEQUENCE [LARGE SCALE GENOMIC DNA]</scope>
    <source>
        <strain evidence="3 4">N1E253</strain>
    </source>
</reference>
<keyword evidence="4" id="KW-1185">Reference proteome</keyword>
<dbReference type="Pfam" id="PF07589">
    <property type="entry name" value="PEP-CTERM"/>
    <property type="match status" value="1"/>
</dbReference>
<dbReference type="Proteomes" id="UP000557872">
    <property type="component" value="Unassembled WGS sequence"/>
</dbReference>
<evidence type="ECO:0000313" key="3">
    <source>
        <dbReference type="EMBL" id="NWK56930.1"/>
    </source>
</evidence>
<dbReference type="EMBL" id="JACBAZ010000007">
    <property type="protein sequence ID" value="NWK56930.1"/>
    <property type="molecule type" value="Genomic_DNA"/>
</dbReference>
<evidence type="ECO:0000259" key="2">
    <source>
        <dbReference type="Pfam" id="PF07589"/>
    </source>
</evidence>
<feature type="chain" id="PRO_5032616838" evidence="1">
    <location>
        <begin position="20"/>
        <end position="216"/>
    </location>
</feature>
<organism evidence="3 4">
    <name type="scientific">Oceaniferula marina</name>
    <dbReference type="NCBI Taxonomy" id="2748318"/>
    <lineage>
        <taxon>Bacteria</taxon>
        <taxon>Pseudomonadati</taxon>
        <taxon>Verrucomicrobiota</taxon>
        <taxon>Verrucomicrobiia</taxon>
        <taxon>Verrucomicrobiales</taxon>
        <taxon>Verrucomicrobiaceae</taxon>
        <taxon>Oceaniferula</taxon>
    </lineage>
</organism>
<keyword evidence="1" id="KW-0732">Signal</keyword>
<dbReference type="NCBIfam" id="TIGR02595">
    <property type="entry name" value="PEP_CTERM"/>
    <property type="match status" value="1"/>
</dbReference>
<dbReference type="RefSeq" id="WP_178933768.1">
    <property type="nucleotide sequence ID" value="NZ_JACBAZ010000007.1"/>
</dbReference>
<dbReference type="AlphaFoldDB" id="A0A851GQ30"/>
<accession>A0A851GQ30</accession>
<dbReference type="InterPro" id="IPR013424">
    <property type="entry name" value="Ice-binding_C"/>
</dbReference>
<comment type="caution">
    <text evidence="3">The sequence shown here is derived from an EMBL/GenBank/DDBJ whole genome shotgun (WGS) entry which is preliminary data.</text>
</comment>
<proteinExistence type="predicted"/>
<feature type="domain" description="Ice-binding protein C-terminal" evidence="2">
    <location>
        <begin position="193"/>
        <end position="215"/>
    </location>
</feature>
<feature type="signal peptide" evidence="1">
    <location>
        <begin position="1"/>
        <end position="19"/>
    </location>
</feature>
<name>A0A851GQ30_9BACT</name>
<evidence type="ECO:0000256" key="1">
    <source>
        <dbReference type="SAM" id="SignalP"/>
    </source>
</evidence>
<protein>
    <submittedName>
        <fullName evidence="3">PEP-CTERM sorting domain-containing protein</fullName>
    </submittedName>
</protein>
<evidence type="ECO:0000313" key="4">
    <source>
        <dbReference type="Proteomes" id="UP000557872"/>
    </source>
</evidence>